<reference evidence="2 4" key="3">
    <citation type="submission" date="2019-07" db="EMBL/GenBank/DDBJ databases">
        <title>Whole genome shotgun sequence of Methylobacterium oxalidis NBRC 107715.</title>
        <authorList>
            <person name="Hosoyama A."/>
            <person name="Uohara A."/>
            <person name="Ohji S."/>
            <person name="Ichikawa N."/>
        </authorList>
    </citation>
    <scope>NUCLEOTIDE SEQUENCE [LARGE SCALE GENOMIC DNA]</scope>
    <source>
        <strain evidence="2 4">NBRC 107715</strain>
    </source>
</reference>
<dbReference type="Proteomes" id="UP000321960">
    <property type="component" value="Unassembled WGS sequence"/>
</dbReference>
<reference evidence="3" key="1">
    <citation type="journal article" date="2014" name="Int. J. Syst. Evol. Microbiol.">
        <title>Complete genome of a new Firmicutes species belonging to the dominant human colonic microbiota ('Ruminococcus bicirculans') reveals two chromosomes and a selective capacity to utilize plant glucans.</title>
        <authorList>
            <consortium name="NISC Comparative Sequencing Program"/>
            <person name="Wegmann U."/>
            <person name="Louis P."/>
            <person name="Goesmann A."/>
            <person name="Henrissat B."/>
            <person name="Duncan S.H."/>
            <person name="Flint H.J."/>
        </authorList>
    </citation>
    <scope>NUCLEOTIDE SEQUENCE</scope>
    <source>
        <strain evidence="3">NBRC 107715</strain>
    </source>
</reference>
<dbReference type="SUPFAM" id="SSF46894">
    <property type="entry name" value="C-terminal effector domain of the bipartite response regulators"/>
    <property type="match status" value="1"/>
</dbReference>
<dbReference type="PANTHER" id="PTHR45566:SF2">
    <property type="entry name" value="NARL SUBFAMILY"/>
    <property type="match status" value="1"/>
</dbReference>
<evidence type="ECO:0000313" key="5">
    <source>
        <dbReference type="Proteomes" id="UP001156856"/>
    </source>
</evidence>
<dbReference type="InterPro" id="IPR000792">
    <property type="entry name" value="Tscrpt_reg_LuxR_C"/>
</dbReference>
<evidence type="ECO:0000313" key="3">
    <source>
        <dbReference type="EMBL" id="GLS66224.1"/>
    </source>
</evidence>
<evidence type="ECO:0000313" key="4">
    <source>
        <dbReference type="Proteomes" id="UP000321960"/>
    </source>
</evidence>
<evidence type="ECO:0000313" key="2">
    <source>
        <dbReference type="EMBL" id="GEP06610.1"/>
    </source>
</evidence>
<reference evidence="5" key="2">
    <citation type="journal article" date="2019" name="Int. J. Syst. Evol. Microbiol.">
        <title>The Global Catalogue of Microorganisms (GCM) 10K type strain sequencing project: providing services to taxonomists for standard genome sequencing and annotation.</title>
        <authorList>
            <consortium name="The Broad Institute Genomics Platform"/>
            <consortium name="The Broad Institute Genome Sequencing Center for Infectious Disease"/>
            <person name="Wu L."/>
            <person name="Ma J."/>
        </authorList>
    </citation>
    <scope>NUCLEOTIDE SEQUENCE [LARGE SCALE GENOMIC DNA]</scope>
    <source>
        <strain evidence="5">NBRC 107715</strain>
    </source>
</reference>
<keyword evidence="5" id="KW-1185">Reference proteome</keyword>
<name>A0A512J9H1_9HYPH</name>
<dbReference type="EMBL" id="BJZU01000111">
    <property type="protein sequence ID" value="GEP06610.1"/>
    <property type="molecule type" value="Genomic_DNA"/>
</dbReference>
<protein>
    <submittedName>
        <fullName evidence="2">DNA-binding response regulator</fullName>
    </submittedName>
</protein>
<dbReference type="GO" id="GO:0003677">
    <property type="term" value="F:DNA binding"/>
    <property type="evidence" value="ECO:0007669"/>
    <property type="project" value="UniProtKB-KW"/>
</dbReference>
<reference evidence="3" key="4">
    <citation type="submission" date="2023-01" db="EMBL/GenBank/DDBJ databases">
        <title>Draft genome sequence of Methylobacterium oxalidis strain NBRC 107715.</title>
        <authorList>
            <person name="Sun Q."/>
            <person name="Mori K."/>
        </authorList>
    </citation>
    <scope>NUCLEOTIDE SEQUENCE</scope>
    <source>
        <strain evidence="3">NBRC 107715</strain>
    </source>
</reference>
<dbReference type="PRINTS" id="PR00038">
    <property type="entry name" value="HTHLUXR"/>
</dbReference>
<dbReference type="Proteomes" id="UP001156856">
    <property type="component" value="Unassembled WGS sequence"/>
</dbReference>
<dbReference type="AlphaFoldDB" id="A0A512J9H1"/>
<dbReference type="EMBL" id="BSPK01000100">
    <property type="protein sequence ID" value="GLS66224.1"/>
    <property type="molecule type" value="Genomic_DNA"/>
</dbReference>
<feature type="domain" description="HTH luxR-type" evidence="1">
    <location>
        <begin position="106"/>
        <end position="166"/>
    </location>
</feature>
<organism evidence="2 4">
    <name type="scientific">Methylobacterium oxalidis</name>
    <dbReference type="NCBI Taxonomy" id="944322"/>
    <lineage>
        <taxon>Bacteria</taxon>
        <taxon>Pseudomonadati</taxon>
        <taxon>Pseudomonadota</taxon>
        <taxon>Alphaproteobacteria</taxon>
        <taxon>Hyphomicrobiales</taxon>
        <taxon>Methylobacteriaceae</taxon>
        <taxon>Methylobacterium</taxon>
    </lineage>
</organism>
<accession>A0A512J9H1</accession>
<dbReference type="Pfam" id="PF00196">
    <property type="entry name" value="GerE"/>
    <property type="match status" value="1"/>
</dbReference>
<dbReference type="Gene3D" id="3.40.50.2300">
    <property type="match status" value="1"/>
</dbReference>
<dbReference type="CDD" id="cd06170">
    <property type="entry name" value="LuxR_C_like"/>
    <property type="match status" value="1"/>
</dbReference>
<dbReference type="PANTHER" id="PTHR45566">
    <property type="entry name" value="HTH-TYPE TRANSCRIPTIONAL REGULATOR YHJB-RELATED"/>
    <property type="match status" value="1"/>
</dbReference>
<sequence length="166" mass="18797">MNKLKNKRNLSAIFFRLEEPTIRQLNDLRTIRVLYGHIRLVIIADSDRQRHVLAAVQAGMHGYIPTLLDPAEFDRAVLTVCKGQVYVPASIANAGIVKEESANKNPEDASKLLSRKQQEVFFLLRSGLTNKEIARKFNVSEAAIKSHNVAIYRKLGALKRADFIHY</sequence>
<dbReference type="InterPro" id="IPR051015">
    <property type="entry name" value="EvgA-like"/>
</dbReference>
<comment type="caution">
    <text evidence="2">The sequence shown here is derived from an EMBL/GenBank/DDBJ whole genome shotgun (WGS) entry which is preliminary data.</text>
</comment>
<keyword evidence="2" id="KW-0238">DNA-binding</keyword>
<evidence type="ECO:0000259" key="1">
    <source>
        <dbReference type="PROSITE" id="PS50043"/>
    </source>
</evidence>
<dbReference type="PROSITE" id="PS50043">
    <property type="entry name" value="HTH_LUXR_2"/>
    <property type="match status" value="1"/>
</dbReference>
<dbReference type="SMART" id="SM00421">
    <property type="entry name" value="HTH_LUXR"/>
    <property type="match status" value="1"/>
</dbReference>
<proteinExistence type="predicted"/>
<dbReference type="GO" id="GO:0006355">
    <property type="term" value="P:regulation of DNA-templated transcription"/>
    <property type="evidence" value="ECO:0007669"/>
    <property type="project" value="InterPro"/>
</dbReference>
<dbReference type="InterPro" id="IPR016032">
    <property type="entry name" value="Sig_transdc_resp-reg_C-effctor"/>
</dbReference>
<gene>
    <name evidence="3" type="ORF">GCM10007888_46060</name>
    <name evidence="2" type="ORF">MOX02_46480</name>
</gene>